<dbReference type="PANTHER" id="PTHR45453">
    <property type="entry name" value="PHOSPHATE REGULON SENSOR PROTEIN PHOR"/>
    <property type="match status" value="1"/>
</dbReference>
<keyword evidence="9" id="KW-0812">Transmembrane</keyword>
<comment type="caution">
    <text evidence="11">The sequence shown here is derived from an EMBL/GenBank/DDBJ whole genome shotgun (WGS) entry which is preliminary data.</text>
</comment>
<keyword evidence="9" id="KW-0472">Membrane</keyword>
<dbReference type="GeneID" id="89537635"/>
<keyword evidence="4" id="KW-0597">Phosphoprotein</keyword>
<dbReference type="Proteomes" id="UP001314261">
    <property type="component" value="Unassembled WGS sequence"/>
</dbReference>
<feature type="region of interest" description="Disordered" evidence="8">
    <location>
        <begin position="360"/>
        <end position="382"/>
    </location>
</feature>
<dbReference type="SMART" id="SM00388">
    <property type="entry name" value="HisKA"/>
    <property type="match status" value="1"/>
</dbReference>
<keyword evidence="12" id="KW-1185">Reference proteome</keyword>
<organism evidence="11 12">
    <name type="scientific">Fructobacillus fructosus</name>
    <dbReference type="NCBI Taxonomy" id="1631"/>
    <lineage>
        <taxon>Bacteria</taxon>
        <taxon>Bacillati</taxon>
        <taxon>Bacillota</taxon>
        <taxon>Bacilli</taxon>
        <taxon>Lactobacillales</taxon>
        <taxon>Lactobacillaceae</taxon>
        <taxon>Fructobacillus</taxon>
    </lineage>
</organism>
<dbReference type="Pfam" id="PF00512">
    <property type="entry name" value="HisKA"/>
    <property type="match status" value="1"/>
</dbReference>
<sequence length="382" mass="42731">MVEEKNNNQKRSPLTSTQAILTLGLTVGFLLIACGIVLGLMAIQGPDLSKAVFEAIGHWWWSFLFFALGGILLLAFLLAQVFVWPVKKLEKVMETFEEDPLTSNRVQPVAYNKELDNLGSVINETMNQVQNLMQSQQDFVSDVSHELRTPVAIVKGHLNLLERWGKDDPEVLEDSLSSSLAEIKRMEVLVNEMLELTRAEKLTVNTEQDHTAVWPVVSRVYHDFQVLHPEFSWTFDNGLDQTSEIAIRPDHLEQLLIILIDNALKYSTERKEVHLALAKAGSWVEIGVQDFGQGIASEDLDRIFDRFYRVDKARVHQPGGNGLGLSIVKKMVAAYGGQVQVESALGSGSSFRLRFPIVQPSTESQSVSDQGKKDTKDSESLL</sequence>
<accession>A0ABN9YVS2</accession>
<dbReference type="Gene3D" id="1.10.287.130">
    <property type="match status" value="1"/>
</dbReference>
<dbReference type="Pfam" id="PF02518">
    <property type="entry name" value="HATPase_c"/>
    <property type="match status" value="1"/>
</dbReference>
<keyword evidence="5 11" id="KW-0808">Transferase</keyword>
<reference evidence="11 12" key="1">
    <citation type="submission" date="2023-10" db="EMBL/GenBank/DDBJ databases">
        <authorList>
            <person name="Botero Cardona J."/>
        </authorList>
    </citation>
    <scope>NUCLEOTIDE SEQUENCE [LARGE SCALE GENOMIC DNA]</scope>
    <source>
        <strain evidence="11 12">R-54839</strain>
    </source>
</reference>
<dbReference type="PROSITE" id="PS51257">
    <property type="entry name" value="PROKAR_LIPOPROTEIN"/>
    <property type="match status" value="1"/>
</dbReference>
<evidence type="ECO:0000256" key="8">
    <source>
        <dbReference type="SAM" id="MobiDB-lite"/>
    </source>
</evidence>
<evidence type="ECO:0000256" key="1">
    <source>
        <dbReference type="ARBA" id="ARBA00000085"/>
    </source>
</evidence>
<keyword evidence="7" id="KW-0902">Two-component regulatory system</keyword>
<dbReference type="InterPro" id="IPR036097">
    <property type="entry name" value="HisK_dim/P_sf"/>
</dbReference>
<dbReference type="PANTHER" id="PTHR45453:SF1">
    <property type="entry name" value="PHOSPHATE REGULON SENSOR PROTEIN PHOR"/>
    <property type="match status" value="1"/>
</dbReference>
<evidence type="ECO:0000256" key="3">
    <source>
        <dbReference type="ARBA" id="ARBA00012438"/>
    </source>
</evidence>
<dbReference type="InterPro" id="IPR050351">
    <property type="entry name" value="BphY/WalK/GraS-like"/>
</dbReference>
<dbReference type="GO" id="GO:0004673">
    <property type="term" value="F:protein histidine kinase activity"/>
    <property type="evidence" value="ECO:0007669"/>
    <property type="project" value="UniProtKB-EC"/>
</dbReference>
<dbReference type="InterPro" id="IPR003594">
    <property type="entry name" value="HATPase_dom"/>
</dbReference>
<feature type="domain" description="Histidine kinase" evidence="10">
    <location>
        <begin position="142"/>
        <end position="359"/>
    </location>
</feature>
<evidence type="ECO:0000259" key="10">
    <source>
        <dbReference type="PROSITE" id="PS50109"/>
    </source>
</evidence>
<keyword evidence="9" id="KW-1133">Transmembrane helix</keyword>
<proteinExistence type="predicted"/>
<name>A0ABN9YVS2_9LACO</name>
<dbReference type="Gene3D" id="3.30.565.10">
    <property type="entry name" value="Histidine kinase-like ATPase, C-terminal domain"/>
    <property type="match status" value="1"/>
</dbReference>
<feature type="transmembrane region" description="Helical" evidence="9">
    <location>
        <begin position="63"/>
        <end position="84"/>
    </location>
</feature>
<evidence type="ECO:0000313" key="12">
    <source>
        <dbReference type="Proteomes" id="UP001314261"/>
    </source>
</evidence>
<feature type="compositionally biased region" description="Polar residues" evidence="8">
    <location>
        <begin position="360"/>
        <end position="369"/>
    </location>
</feature>
<evidence type="ECO:0000256" key="4">
    <source>
        <dbReference type="ARBA" id="ARBA00022553"/>
    </source>
</evidence>
<dbReference type="SUPFAM" id="SSF47384">
    <property type="entry name" value="Homodimeric domain of signal transducing histidine kinase"/>
    <property type="match status" value="1"/>
</dbReference>
<dbReference type="PROSITE" id="PS50109">
    <property type="entry name" value="HIS_KIN"/>
    <property type="match status" value="1"/>
</dbReference>
<dbReference type="InterPro" id="IPR005467">
    <property type="entry name" value="His_kinase_dom"/>
</dbReference>
<dbReference type="InterPro" id="IPR003661">
    <property type="entry name" value="HisK_dim/P_dom"/>
</dbReference>
<dbReference type="CDD" id="cd00082">
    <property type="entry name" value="HisKA"/>
    <property type="match status" value="1"/>
</dbReference>
<evidence type="ECO:0000256" key="2">
    <source>
        <dbReference type="ARBA" id="ARBA00004370"/>
    </source>
</evidence>
<gene>
    <name evidence="11" type="ORF">R54839_PPFHFPJH_00835</name>
</gene>
<keyword evidence="6 11" id="KW-0418">Kinase</keyword>
<dbReference type="RefSeq" id="WP_010690545.1">
    <property type="nucleotide sequence ID" value="NZ_CAUZLL010000003.1"/>
</dbReference>
<protein>
    <recommendedName>
        <fullName evidence="3">histidine kinase</fullName>
        <ecNumber evidence="3">2.7.13.3</ecNumber>
    </recommendedName>
</protein>
<dbReference type="SMART" id="SM00387">
    <property type="entry name" value="HATPase_c"/>
    <property type="match status" value="1"/>
</dbReference>
<dbReference type="EMBL" id="CAUZLR010000004">
    <property type="protein sequence ID" value="CAK1239693.1"/>
    <property type="molecule type" value="Genomic_DNA"/>
</dbReference>
<dbReference type="InterPro" id="IPR036890">
    <property type="entry name" value="HATPase_C_sf"/>
</dbReference>
<evidence type="ECO:0000256" key="9">
    <source>
        <dbReference type="SAM" id="Phobius"/>
    </source>
</evidence>
<dbReference type="EC" id="2.7.13.3" evidence="3"/>
<comment type="subcellular location">
    <subcellularLocation>
        <location evidence="2">Membrane</location>
    </subcellularLocation>
</comment>
<evidence type="ECO:0000256" key="6">
    <source>
        <dbReference type="ARBA" id="ARBA00022777"/>
    </source>
</evidence>
<comment type="catalytic activity">
    <reaction evidence="1">
        <text>ATP + protein L-histidine = ADP + protein N-phospho-L-histidine.</text>
        <dbReference type="EC" id="2.7.13.3"/>
    </reaction>
</comment>
<feature type="transmembrane region" description="Helical" evidence="9">
    <location>
        <begin position="20"/>
        <end position="43"/>
    </location>
</feature>
<dbReference type="Gene3D" id="6.10.340.10">
    <property type="match status" value="1"/>
</dbReference>
<feature type="compositionally biased region" description="Basic and acidic residues" evidence="8">
    <location>
        <begin position="370"/>
        <end position="382"/>
    </location>
</feature>
<dbReference type="PRINTS" id="PR00344">
    <property type="entry name" value="BCTRLSENSOR"/>
</dbReference>
<evidence type="ECO:0000256" key="7">
    <source>
        <dbReference type="ARBA" id="ARBA00023012"/>
    </source>
</evidence>
<dbReference type="InterPro" id="IPR004358">
    <property type="entry name" value="Sig_transdc_His_kin-like_C"/>
</dbReference>
<evidence type="ECO:0000256" key="5">
    <source>
        <dbReference type="ARBA" id="ARBA00022679"/>
    </source>
</evidence>
<dbReference type="SUPFAM" id="SSF55874">
    <property type="entry name" value="ATPase domain of HSP90 chaperone/DNA topoisomerase II/histidine kinase"/>
    <property type="match status" value="1"/>
</dbReference>
<evidence type="ECO:0000313" key="11">
    <source>
        <dbReference type="EMBL" id="CAK1239693.1"/>
    </source>
</evidence>